<gene>
    <name evidence="8" type="ORF">P5673_031527</name>
</gene>
<name>A0AAD9PSL6_ACRCE</name>
<evidence type="ECO:0000313" key="9">
    <source>
        <dbReference type="Proteomes" id="UP001249851"/>
    </source>
</evidence>
<evidence type="ECO:0000259" key="6">
    <source>
        <dbReference type="PROSITE" id="PS50011"/>
    </source>
</evidence>
<dbReference type="Gene3D" id="3.30.200.20">
    <property type="entry name" value="Phosphorylase Kinase, domain 1"/>
    <property type="match status" value="1"/>
</dbReference>
<keyword evidence="2" id="KW-0808">Transferase</keyword>
<protein>
    <submittedName>
        <fullName evidence="8">Serine/threonine-protein kinase akt-2</fullName>
    </submittedName>
</protein>
<dbReference type="Pfam" id="PF00612">
    <property type="entry name" value="IQ"/>
    <property type="match status" value="3"/>
</dbReference>
<dbReference type="InterPro" id="IPR011009">
    <property type="entry name" value="Kinase-like_dom_sf"/>
</dbReference>
<dbReference type="GO" id="GO:0004674">
    <property type="term" value="F:protein serine/threonine kinase activity"/>
    <property type="evidence" value="ECO:0007669"/>
    <property type="project" value="UniProtKB-KW"/>
</dbReference>
<evidence type="ECO:0000256" key="1">
    <source>
        <dbReference type="ARBA" id="ARBA00022527"/>
    </source>
</evidence>
<feature type="domain" description="AGC-kinase C-terminal" evidence="7">
    <location>
        <begin position="307"/>
        <end position="354"/>
    </location>
</feature>
<dbReference type="Proteomes" id="UP001249851">
    <property type="component" value="Unassembled WGS sequence"/>
</dbReference>
<evidence type="ECO:0000256" key="3">
    <source>
        <dbReference type="ARBA" id="ARBA00022741"/>
    </source>
</evidence>
<dbReference type="InterPro" id="IPR000048">
    <property type="entry name" value="IQ_motif_EF-hand-BS"/>
</dbReference>
<keyword evidence="5" id="KW-0067">ATP-binding</keyword>
<dbReference type="SUPFAM" id="SSF56112">
    <property type="entry name" value="Protein kinase-like (PK-like)"/>
    <property type="match status" value="1"/>
</dbReference>
<feature type="domain" description="Protein kinase" evidence="6">
    <location>
        <begin position="1"/>
        <end position="350"/>
    </location>
</feature>
<proteinExistence type="predicted"/>
<keyword evidence="4 8" id="KW-0418">Kinase</keyword>
<dbReference type="PROSITE" id="PS00108">
    <property type="entry name" value="PROTEIN_KINASE_ST"/>
    <property type="match status" value="1"/>
</dbReference>
<organism evidence="8 9">
    <name type="scientific">Acropora cervicornis</name>
    <name type="common">Staghorn coral</name>
    <dbReference type="NCBI Taxonomy" id="6130"/>
    <lineage>
        <taxon>Eukaryota</taxon>
        <taxon>Metazoa</taxon>
        <taxon>Cnidaria</taxon>
        <taxon>Anthozoa</taxon>
        <taxon>Hexacorallia</taxon>
        <taxon>Scleractinia</taxon>
        <taxon>Astrocoeniina</taxon>
        <taxon>Acroporidae</taxon>
        <taxon>Acropora</taxon>
    </lineage>
</organism>
<evidence type="ECO:0000259" key="7">
    <source>
        <dbReference type="PROSITE" id="PS51285"/>
    </source>
</evidence>
<sequence>IYVSLSFSESTSDGKKSANKERAATVIQSAWRRYKNRAIKELENAAAIIQAGWRIYQHKKILEAREMEKAAKCIQYAWRHFQCKKQRIAQVKKATQEKETQIFSSAFSSLLGCKLLNAEENIWVDSLENLEFVGQLGQGGFGNESLCMVLEFLPGGDLENLIMRCGKLEEIALRFYACEIICAIQYLHQLGIIHRDLKLENTLINAHGHVRVGDLGLATLSNGEKQHDICGTCYFMAPEMLEEQSYDESLDWWALGVMLYHLLTGKFPFDAEDEIDLTLDFLERTPQLRLGYQKGCFPSPMHEPFFSDVEWGKIFNKELNPPFVPLLQSVDPFPDDSSISNLSIPGNSYFPPID</sequence>
<dbReference type="SMART" id="SM00220">
    <property type="entry name" value="S_TKc"/>
    <property type="match status" value="1"/>
</dbReference>
<dbReference type="InterPro" id="IPR000961">
    <property type="entry name" value="AGC-kinase_C"/>
</dbReference>
<dbReference type="SMART" id="SM00015">
    <property type="entry name" value="IQ"/>
    <property type="match status" value="3"/>
</dbReference>
<evidence type="ECO:0000313" key="8">
    <source>
        <dbReference type="EMBL" id="KAK2548295.1"/>
    </source>
</evidence>
<dbReference type="PANTHER" id="PTHR24351">
    <property type="entry name" value="RIBOSOMAL PROTEIN S6 KINASE"/>
    <property type="match status" value="1"/>
</dbReference>
<feature type="non-terminal residue" evidence="8">
    <location>
        <position position="354"/>
    </location>
</feature>
<accession>A0AAD9PSL6</accession>
<dbReference type="Gene3D" id="1.10.510.10">
    <property type="entry name" value="Transferase(Phosphotransferase) domain 1"/>
    <property type="match status" value="2"/>
</dbReference>
<dbReference type="Pfam" id="PF00069">
    <property type="entry name" value="Pkinase"/>
    <property type="match status" value="1"/>
</dbReference>
<evidence type="ECO:0000256" key="5">
    <source>
        <dbReference type="ARBA" id="ARBA00022840"/>
    </source>
</evidence>
<evidence type="ECO:0000256" key="4">
    <source>
        <dbReference type="ARBA" id="ARBA00022777"/>
    </source>
</evidence>
<dbReference type="PROSITE" id="PS51285">
    <property type="entry name" value="AGC_KINASE_CTER"/>
    <property type="match status" value="1"/>
</dbReference>
<dbReference type="EMBL" id="JARQWQ010000150">
    <property type="protein sequence ID" value="KAK2548295.1"/>
    <property type="molecule type" value="Genomic_DNA"/>
</dbReference>
<keyword evidence="3" id="KW-0547">Nucleotide-binding</keyword>
<reference evidence="8" key="1">
    <citation type="journal article" date="2023" name="G3 (Bethesda)">
        <title>Whole genome assembly and annotation of the endangered Caribbean coral Acropora cervicornis.</title>
        <authorList>
            <person name="Selwyn J.D."/>
            <person name="Vollmer S.V."/>
        </authorList>
    </citation>
    <scope>NUCLEOTIDE SEQUENCE</scope>
    <source>
        <strain evidence="8">K2</strain>
    </source>
</reference>
<dbReference type="PROSITE" id="PS50011">
    <property type="entry name" value="PROTEIN_KINASE_DOM"/>
    <property type="match status" value="1"/>
</dbReference>
<dbReference type="InterPro" id="IPR000719">
    <property type="entry name" value="Prot_kinase_dom"/>
</dbReference>
<reference evidence="8" key="2">
    <citation type="journal article" date="2023" name="Science">
        <title>Genomic signatures of disease resistance in endangered staghorn corals.</title>
        <authorList>
            <person name="Vollmer S.V."/>
            <person name="Selwyn J.D."/>
            <person name="Despard B.A."/>
            <person name="Roesel C.L."/>
        </authorList>
    </citation>
    <scope>NUCLEOTIDE SEQUENCE</scope>
    <source>
        <strain evidence="8">K2</strain>
    </source>
</reference>
<dbReference type="InterPro" id="IPR008271">
    <property type="entry name" value="Ser/Thr_kinase_AS"/>
</dbReference>
<comment type="caution">
    <text evidence="8">The sequence shown here is derived from an EMBL/GenBank/DDBJ whole genome shotgun (WGS) entry which is preliminary data.</text>
</comment>
<evidence type="ECO:0000256" key="2">
    <source>
        <dbReference type="ARBA" id="ARBA00022679"/>
    </source>
</evidence>
<keyword evidence="1" id="KW-0723">Serine/threonine-protein kinase</keyword>
<keyword evidence="9" id="KW-1185">Reference proteome</keyword>
<dbReference type="GO" id="GO:0005524">
    <property type="term" value="F:ATP binding"/>
    <property type="evidence" value="ECO:0007669"/>
    <property type="project" value="UniProtKB-KW"/>
</dbReference>
<dbReference type="AlphaFoldDB" id="A0AAD9PSL6"/>
<dbReference type="Gene3D" id="1.20.5.190">
    <property type="match status" value="1"/>
</dbReference>